<evidence type="ECO:0000259" key="5">
    <source>
        <dbReference type="PROSITE" id="PS50931"/>
    </source>
</evidence>
<keyword evidence="2" id="KW-0805">Transcription regulation</keyword>
<name>A0A5E4WDE2_9BURK</name>
<dbReference type="Gene3D" id="3.40.190.290">
    <property type="match status" value="1"/>
</dbReference>
<evidence type="ECO:0000313" key="7">
    <source>
        <dbReference type="Proteomes" id="UP000367825"/>
    </source>
</evidence>
<keyword evidence="3" id="KW-0238">DNA-binding</keyword>
<accession>A0A5E4WDE2</accession>
<dbReference type="SUPFAM" id="SSF53850">
    <property type="entry name" value="Periplasmic binding protein-like II"/>
    <property type="match status" value="1"/>
</dbReference>
<evidence type="ECO:0000256" key="1">
    <source>
        <dbReference type="ARBA" id="ARBA00009437"/>
    </source>
</evidence>
<dbReference type="AlphaFoldDB" id="A0A5E4WDE2"/>
<dbReference type="InterPro" id="IPR058163">
    <property type="entry name" value="LysR-type_TF_proteobact-type"/>
</dbReference>
<organism evidence="6 7">
    <name type="scientific">Pandoraea nosoerga</name>
    <dbReference type="NCBI Taxonomy" id="2508296"/>
    <lineage>
        <taxon>Bacteria</taxon>
        <taxon>Pseudomonadati</taxon>
        <taxon>Pseudomonadota</taxon>
        <taxon>Betaproteobacteria</taxon>
        <taxon>Burkholderiales</taxon>
        <taxon>Burkholderiaceae</taxon>
        <taxon>Pandoraea</taxon>
    </lineage>
</organism>
<comment type="similarity">
    <text evidence="1">Belongs to the LysR transcriptional regulatory family.</text>
</comment>
<evidence type="ECO:0000256" key="2">
    <source>
        <dbReference type="ARBA" id="ARBA00023015"/>
    </source>
</evidence>
<dbReference type="Pfam" id="PF00126">
    <property type="entry name" value="HTH_1"/>
    <property type="match status" value="1"/>
</dbReference>
<dbReference type="FunFam" id="1.10.10.10:FF:000001">
    <property type="entry name" value="LysR family transcriptional regulator"/>
    <property type="match status" value="1"/>
</dbReference>
<dbReference type="InterPro" id="IPR036390">
    <property type="entry name" value="WH_DNA-bd_sf"/>
</dbReference>
<dbReference type="SUPFAM" id="SSF46785">
    <property type="entry name" value="Winged helix' DNA-binding domain"/>
    <property type="match status" value="1"/>
</dbReference>
<dbReference type="InterPro" id="IPR000847">
    <property type="entry name" value="LysR_HTH_N"/>
</dbReference>
<evidence type="ECO:0000256" key="3">
    <source>
        <dbReference type="ARBA" id="ARBA00023125"/>
    </source>
</evidence>
<dbReference type="InterPro" id="IPR005119">
    <property type="entry name" value="LysR_subst-bd"/>
</dbReference>
<dbReference type="GO" id="GO:0006351">
    <property type="term" value="P:DNA-templated transcription"/>
    <property type="evidence" value="ECO:0007669"/>
    <property type="project" value="TreeGrafter"/>
</dbReference>
<dbReference type="RefSeq" id="WP_150556434.1">
    <property type="nucleotide sequence ID" value="NZ_CABPSC010000012.1"/>
</dbReference>
<keyword evidence="7" id="KW-1185">Reference proteome</keyword>
<dbReference type="Gene3D" id="1.10.10.10">
    <property type="entry name" value="Winged helix-like DNA-binding domain superfamily/Winged helix DNA-binding domain"/>
    <property type="match status" value="1"/>
</dbReference>
<dbReference type="CDD" id="cd08422">
    <property type="entry name" value="PBP2_CrgA_like"/>
    <property type="match status" value="1"/>
</dbReference>
<gene>
    <name evidence="6" type="ORF">PNO31109_03174</name>
</gene>
<evidence type="ECO:0000256" key="4">
    <source>
        <dbReference type="ARBA" id="ARBA00023163"/>
    </source>
</evidence>
<sequence>MRTFVLLVDAGSFARTAEQLDQTPSQITRAISSLEAHLGIRLLHRTTRAMSLTPAGEQYLRRTREVIAAIDQSEREARGTGVHARGRLRVHCSASIANRLLIPLVEPFGRAHPEVALDLTIGPRAPDLIREPFDVAFVAARSLAGSELVGIELGRIRNVLCAAPEYIARHGTPAQPPDLLQHRCLQLMAPEYDNSLWCFGDARDAPLKIDPFLTVDTSASLVIATRQGTGIALLPWFVVEDDLEDGRLVELLPQFPPASLSLYLLYASRRHLDAKIRAWVDFIRPAIRRRLAPEADAMPSTRERAPS</sequence>
<proteinExistence type="inferred from homology"/>
<protein>
    <submittedName>
        <fullName evidence="6">LysR family transcriptional regulator</fullName>
    </submittedName>
</protein>
<reference evidence="6 7" key="1">
    <citation type="submission" date="2019-08" db="EMBL/GenBank/DDBJ databases">
        <authorList>
            <person name="Peeters C."/>
        </authorList>
    </citation>
    <scope>NUCLEOTIDE SEQUENCE [LARGE SCALE GENOMIC DNA]</scope>
    <source>
        <strain evidence="6 7">LMG 31109</strain>
    </source>
</reference>
<dbReference type="EMBL" id="CABPSC010000012">
    <property type="protein sequence ID" value="VVE21819.1"/>
    <property type="molecule type" value="Genomic_DNA"/>
</dbReference>
<evidence type="ECO:0000313" key="6">
    <source>
        <dbReference type="EMBL" id="VVE21819.1"/>
    </source>
</evidence>
<dbReference type="Pfam" id="PF03466">
    <property type="entry name" value="LysR_substrate"/>
    <property type="match status" value="1"/>
</dbReference>
<dbReference type="InterPro" id="IPR036388">
    <property type="entry name" value="WH-like_DNA-bd_sf"/>
</dbReference>
<dbReference type="PANTHER" id="PTHR30537:SF5">
    <property type="entry name" value="HTH-TYPE TRANSCRIPTIONAL ACTIVATOR TTDR-RELATED"/>
    <property type="match status" value="1"/>
</dbReference>
<dbReference type="Proteomes" id="UP000367825">
    <property type="component" value="Unassembled WGS sequence"/>
</dbReference>
<dbReference type="PROSITE" id="PS50931">
    <property type="entry name" value="HTH_LYSR"/>
    <property type="match status" value="1"/>
</dbReference>
<keyword evidence="4" id="KW-0804">Transcription</keyword>
<dbReference type="PANTHER" id="PTHR30537">
    <property type="entry name" value="HTH-TYPE TRANSCRIPTIONAL REGULATOR"/>
    <property type="match status" value="1"/>
</dbReference>
<feature type="domain" description="HTH lysR-type" evidence="5">
    <location>
        <begin position="1"/>
        <end position="53"/>
    </location>
</feature>
<dbReference type="OrthoDB" id="9080899at2"/>
<dbReference type="GO" id="GO:0003700">
    <property type="term" value="F:DNA-binding transcription factor activity"/>
    <property type="evidence" value="ECO:0007669"/>
    <property type="project" value="InterPro"/>
</dbReference>
<dbReference type="GO" id="GO:0043565">
    <property type="term" value="F:sequence-specific DNA binding"/>
    <property type="evidence" value="ECO:0007669"/>
    <property type="project" value="TreeGrafter"/>
</dbReference>